<dbReference type="InterPro" id="IPR052070">
    <property type="entry name" value="ESCRT-I_UEV_domain"/>
</dbReference>
<dbReference type="EMBL" id="MCGN01000013">
    <property type="protein sequence ID" value="ORY89980.1"/>
    <property type="molecule type" value="Genomic_DNA"/>
</dbReference>
<dbReference type="InterPro" id="IPR016135">
    <property type="entry name" value="UBQ-conjugating_enzyme/RWD"/>
</dbReference>
<dbReference type="InterPro" id="IPR037202">
    <property type="entry name" value="ESCRT_assembly_dom"/>
</dbReference>
<dbReference type="Gene3D" id="6.10.140.820">
    <property type="match status" value="1"/>
</dbReference>
<dbReference type="PROSITE" id="PS51322">
    <property type="entry name" value="UEV"/>
    <property type="match status" value="1"/>
</dbReference>
<keyword evidence="4" id="KW-0967">Endosome</keyword>
<comment type="similarity">
    <text evidence="2">Belongs to the ubiquitin-conjugating enzyme family. UEV subfamily.</text>
</comment>
<evidence type="ECO:0000256" key="5">
    <source>
        <dbReference type="ARBA" id="ARBA00022927"/>
    </source>
</evidence>
<dbReference type="GO" id="GO:0043130">
    <property type="term" value="F:ubiquitin binding"/>
    <property type="evidence" value="ECO:0007669"/>
    <property type="project" value="TreeGrafter"/>
</dbReference>
<evidence type="ECO:0000256" key="8">
    <source>
        <dbReference type="SAM" id="MobiDB-lite"/>
    </source>
</evidence>
<dbReference type="GO" id="GO:0015031">
    <property type="term" value="P:protein transport"/>
    <property type="evidence" value="ECO:0007669"/>
    <property type="project" value="UniProtKB-UniRule"/>
</dbReference>
<evidence type="ECO:0000256" key="2">
    <source>
        <dbReference type="ARBA" id="ARBA00009594"/>
    </source>
</evidence>
<dbReference type="InterPro" id="IPR008883">
    <property type="entry name" value="UEV_N"/>
</dbReference>
<evidence type="ECO:0000259" key="9">
    <source>
        <dbReference type="PROSITE" id="PS51312"/>
    </source>
</evidence>
<dbReference type="SUPFAM" id="SSF140111">
    <property type="entry name" value="Endosomal sorting complex assembly domain"/>
    <property type="match status" value="1"/>
</dbReference>
<evidence type="ECO:0000256" key="7">
    <source>
        <dbReference type="PROSITE-ProRule" id="PRU00644"/>
    </source>
</evidence>
<dbReference type="PROSITE" id="PS51312">
    <property type="entry name" value="SB"/>
    <property type="match status" value="1"/>
</dbReference>
<keyword evidence="6" id="KW-0175">Coiled coil</keyword>
<dbReference type="STRING" id="13706.A0A1X2GZL2"/>
<dbReference type="InParanoid" id="A0A1X2GZL2"/>
<dbReference type="SUPFAM" id="SSF54495">
    <property type="entry name" value="UBC-like"/>
    <property type="match status" value="1"/>
</dbReference>
<dbReference type="Pfam" id="PF05743">
    <property type="entry name" value="UEV"/>
    <property type="match status" value="1"/>
</dbReference>
<dbReference type="Proteomes" id="UP000242180">
    <property type="component" value="Unassembled WGS sequence"/>
</dbReference>
<dbReference type="GO" id="GO:0000813">
    <property type="term" value="C:ESCRT I complex"/>
    <property type="evidence" value="ECO:0007669"/>
    <property type="project" value="TreeGrafter"/>
</dbReference>
<dbReference type="CDD" id="cd11685">
    <property type="entry name" value="UEV_TSG101-like"/>
    <property type="match status" value="1"/>
</dbReference>
<comment type="caution">
    <text evidence="11">The sequence shown here is derived from an EMBL/GenBank/DDBJ whole genome shotgun (WGS) entry which is preliminary data.</text>
</comment>
<feature type="compositionally biased region" description="Pro residues" evidence="8">
    <location>
        <begin position="233"/>
        <end position="244"/>
    </location>
</feature>
<feature type="compositionally biased region" description="Polar residues" evidence="8">
    <location>
        <begin position="187"/>
        <end position="201"/>
    </location>
</feature>
<keyword evidence="12" id="KW-1185">Reference proteome</keyword>
<keyword evidence="3 7" id="KW-0813">Transport</keyword>
<reference evidence="11 12" key="1">
    <citation type="submission" date="2016-07" db="EMBL/GenBank/DDBJ databases">
        <title>Pervasive Adenine N6-methylation of Active Genes in Fungi.</title>
        <authorList>
            <consortium name="DOE Joint Genome Institute"/>
            <person name="Mondo S.J."/>
            <person name="Dannebaum R.O."/>
            <person name="Kuo R.C."/>
            <person name="Labutti K."/>
            <person name="Haridas S."/>
            <person name="Kuo A."/>
            <person name="Salamov A."/>
            <person name="Ahrendt S.R."/>
            <person name="Lipzen A."/>
            <person name="Sullivan W."/>
            <person name="Andreopoulos W.B."/>
            <person name="Clum A."/>
            <person name="Lindquist E."/>
            <person name="Daum C."/>
            <person name="Ramamoorthy G.K."/>
            <person name="Gryganskyi A."/>
            <person name="Culley D."/>
            <person name="Magnuson J.K."/>
            <person name="James T.Y."/>
            <person name="O'Malley M.A."/>
            <person name="Stajich J.E."/>
            <person name="Spatafora J.W."/>
            <person name="Visel A."/>
            <person name="Grigoriev I.V."/>
        </authorList>
    </citation>
    <scope>NUCLEOTIDE SEQUENCE [LARGE SCALE GENOMIC DNA]</scope>
    <source>
        <strain evidence="11 12">NRRL 2496</strain>
    </source>
</reference>
<feature type="domain" description="UEV" evidence="10">
    <location>
        <begin position="1"/>
        <end position="146"/>
    </location>
</feature>
<dbReference type="PANTHER" id="PTHR23306">
    <property type="entry name" value="TUMOR SUSCEPTIBILITY GENE 101 PROTEIN-RELATED"/>
    <property type="match status" value="1"/>
</dbReference>
<dbReference type="GO" id="GO:0043162">
    <property type="term" value="P:ubiquitin-dependent protein catabolic process via the multivesicular body sorting pathway"/>
    <property type="evidence" value="ECO:0007669"/>
    <property type="project" value="UniProtKB-ARBA"/>
</dbReference>
<comment type="subcellular location">
    <subcellularLocation>
        <location evidence="1">Endosome</location>
    </subcellularLocation>
</comment>
<evidence type="ECO:0000313" key="12">
    <source>
        <dbReference type="Proteomes" id="UP000242180"/>
    </source>
</evidence>
<evidence type="ECO:0000256" key="1">
    <source>
        <dbReference type="ARBA" id="ARBA00004177"/>
    </source>
</evidence>
<keyword evidence="5 7" id="KW-0653">Protein transport</keyword>
<evidence type="ECO:0000256" key="4">
    <source>
        <dbReference type="ARBA" id="ARBA00022753"/>
    </source>
</evidence>
<feature type="region of interest" description="Disordered" evidence="8">
    <location>
        <begin position="142"/>
        <end position="206"/>
    </location>
</feature>
<evidence type="ECO:0000256" key="6">
    <source>
        <dbReference type="ARBA" id="ARBA00023054"/>
    </source>
</evidence>
<name>A0A1X2GZL2_SYNRA</name>
<dbReference type="AlphaFoldDB" id="A0A1X2GZL2"/>
<feature type="compositionally biased region" description="Low complexity" evidence="8">
    <location>
        <begin position="245"/>
        <end position="261"/>
    </location>
</feature>
<dbReference type="OMA" id="YMNFPQP"/>
<dbReference type="OrthoDB" id="306304at2759"/>
<dbReference type="PANTHER" id="PTHR23306:SF3">
    <property type="entry name" value="TUMOR SUPPRESSOR PROTEIN 101"/>
    <property type="match status" value="1"/>
</dbReference>
<feature type="compositionally biased region" description="Polar residues" evidence="8">
    <location>
        <begin position="145"/>
        <end position="156"/>
    </location>
</feature>
<sequence>MDIKSWLRTVLQHYSEPDRTFRDVDAVLQMYISLKPKMDTYTYNDGHTQLLLCLHGTVPITYRSIPYNIPVAFWIPSEYPQHPPIPYVKPTANMLVREGKHVDKSGLCYHPYRSSWVENVNKHNLLELVAILQQVFGQEPPVYTKPSSTTILSQQPKMDLHHHHHHPMGTPPPPPPPPLSSTSTPSKRYSPSTTPDNSSPRWTGDGTAYYNIHQGLAAMSLSPVSYSPASTTTPPPPPPPPPLPTTSASKSSSLPITTSSPTQPPRPVNGPGSPASAGQLAMNSPHEQLYRKVAERMQVFNMNLSNEMDRLLMVNRSLNDGEARIDQECQTLNAYIHHLRKNIDLLKERTRAIEEVTQTVNAMPDIRVDEELCGTTVVHNQMFDLVADDNAIVDTIYFLGKALNSERIDLVTFMKCTRTLAREQFMKRALLKKITDASLPSSATL</sequence>
<organism evidence="11 12">
    <name type="scientific">Syncephalastrum racemosum</name>
    <name type="common">Filamentous fungus</name>
    <dbReference type="NCBI Taxonomy" id="13706"/>
    <lineage>
        <taxon>Eukaryota</taxon>
        <taxon>Fungi</taxon>
        <taxon>Fungi incertae sedis</taxon>
        <taxon>Mucoromycota</taxon>
        <taxon>Mucoromycotina</taxon>
        <taxon>Mucoromycetes</taxon>
        <taxon>Mucorales</taxon>
        <taxon>Syncephalastraceae</taxon>
        <taxon>Syncephalastrum</taxon>
    </lineage>
</organism>
<evidence type="ECO:0000313" key="11">
    <source>
        <dbReference type="EMBL" id="ORY89980.1"/>
    </source>
</evidence>
<protein>
    <submittedName>
        <fullName evidence="11">UEV domain-domain-containing protein</fullName>
    </submittedName>
</protein>
<feature type="region of interest" description="Disordered" evidence="8">
    <location>
        <begin position="224"/>
        <end position="281"/>
    </location>
</feature>
<evidence type="ECO:0000256" key="3">
    <source>
        <dbReference type="ARBA" id="ARBA00022448"/>
    </source>
</evidence>
<dbReference type="GO" id="GO:0072666">
    <property type="term" value="P:establishment of protein localization to vacuole"/>
    <property type="evidence" value="ECO:0007669"/>
    <property type="project" value="UniProtKB-ARBA"/>
</dbReference>
<gene>
    <name evidence="11" type="ORF">BCR43DRAFT_499794</name>
</gene>
<dbReference type="Gene3D" id="3.10.110.10">
    <property type="entry name" value="Ubiquitin Conjugating Enzyme"/>
    <property type="match status" value="1"/>
</dbReference>
<dbReference type="InterPro" id="IPR017916">
    <property type="entry name" value="SB_dom"/>
</dbReference>
<feature type="domain" description="SB" evidence="9">
    <location>
        <begin position="376"/>
        <end position="444"/>
    </location>
</feature>
<evidence type="ECO:0000259" key="10">
    <source>
        <dbReference type="PROSITE" id="PS51322"/>
    </source>
</evidence>
<feature type="compositionally biased region" description="Pro residues" evidence="8">
    <location>
        <begin position="169"/>
        <end position="179"/>
    </location>
</feature>
<dbReference type="Pfam" id="PF09454">
    <property type="entry name" value="Vps23_core"/>
    <property type="match status" value="1"/>
</dbReference>
<accession>A0A1X2GZL2</accession>
<proteinExistence type="inferred from homology"/>